<evidence type="ECO:0000313" key="2">
    <source>
        <dbReference type="EMBL" id="QDV37342.1"/>
    </source>
</evidence>
<dbReference type="AlphaFoldDB" id="A0A518H911"/>
<organism evidence="2 3">
    <name type="scientific">Tautonia plasticadhaerens</name>
    <dbReference type="NCBI Taxonomy" id="2527974"/>
    <lineage>
        <taxon>Bacteria</taxon>
        <taxon>Pseudomonadati</taxon>
        <taxon>Planctomycetota</taxon>
        <taxon>Planctomycetia</taxon>
        <taxon>Isosphaerales</taxon>
        <taxon>Isosphaeraceae</taxon>
        <taxon>Tautonia</taxon>
    </lineage>
</organism>
<protein>
    <submittedName>
        <fullName evidence="2">Uncharacterized protein</fullName>
    </submittedName>
</protein>
<evidence type="ECO:0000313" key="3">
    <source>
        <dbReference type="Proteomes" id="UP000317835"/>
    </source>
</evidence>
<dbReference type="Proteomes" id="UP000317835">
    <property type="component" value="Chromosome"/>
</dbReference>
<feature type="compositionally biased region" description="Basic and acidic residues" evidence="1">
    <location>
        <begin position="20"/>
        <end position="37"/>
    </location>
</feature>
<evidence type="ECO:0000256" key="1">
    <source>
        <dbReference type="SAM" id="MobiDB-lite"/>
    </source>
</evidence>
<name>A0A518H911_9BACT</name>
<dbReference type="KEGG" id="tpla:ElP_52790"/>
<dbReference type="EMBL" id="CP036426">
    <property type="protein sequence ID" value="QDV37342.1"/>
    <property type="molecule type" value="Genomic_DNA"/>
</dbReference>
<reference evidence="2 3" key="1">
    <citation type="submission" date="2019-02" db="EMBL/GenBank/DDBJ databases">
        <title>Deep-cultivation of Planctomycetes and their phenomic and genomic characterization uncovers novel biology.</title>
        <authorList>
            <person name="Wiegand S."/>
            <person name="Jogler M."/>
            <person name="Boedeker C."/>
            <person name="Pinto D."/>
            <person name="Vollmers J."/>
            <person name="Rivas-Marin E."/>
            <person name="Kohn T."/>
            <person name="Peeters S.H."/>
            <person name="Heuer A."/>
            <person name="Rast P."/>
            <person name="Oberbeckmann S."/>
            <person name="Bunk B."/>
            <person name="Jeske O."/>
            <person name="Meyerdierks A."/>
            <person name="Storesund J.E."/>
            <person name="Kallscheuer N."/>
            <person name="Luecker S."/>
            <person name="Lage O.M."/>
            <person name="Pohl T."/>
            <person name="Merkel B.J."/>
            <person name="Hornburger P."/>
            <person name="Mueller R.-W."/>
            <person name="Bruemmer F."/>
            <person name="Labrenz M."/>
            <person name="Spormann A.M."/>
            <person name="Op den Camp H."/>
            <person name="Overmann J."/>
            <person name="Amann R."/>
            <person name="Jetten M.S.M."/>
            <person name="Mascher T."/>
            <person name="Medema M.H."/>
            <person name="Devos D.P."/>
            <person name="Kaster A.-K."/>
            <person name="Ovreas L."/>
            <person name="Rohde M."/>
            <person name="Galperin M.Y."/>
            <person name="Jogler C."/>
        </authorList>
    </citation>
    <scope>NUCLEOTIDE SEQUENCE [LARGE SCALE GENOMIC DNA]</scope>
    <source>
        <strain evidence="2 3">ElP</strain>
    </source>
</reference>
<accession>A0A518H911</accession>
<sequence>MVLPPCRTGPSIPASGPGPCDERRGTQATDRDPHPDRPPVIGMVVFRTHRGERAEAILAGEGRWCCPGLPVLDRVLNALHGPSHDRGGVEPFGHAELARVAAWLKGEVRTQQ</sequence>
<proteinExistence type="predicted"/>
<keyword evidence="3" id="KW-1185">Reference proteome</keyword>
<gene>
    <name evidence="2" type="ORF">ElP_52790</name>
</gene>
<feature type="region of interest" description="Disordered" evidence="1">
    <location>
        <begin position="1"/>
        <end position="40"/>
    </location>
</feature>